<dbReference type="GO" id="GO:0006098">
    <property type="term" value="P:pentose-phosphate shunt"/>
    <property type="evidence" value="ECO:0007669"/>
    <property type="project" value="InterPro"/>
</dbReference>
<evidence type="ECO:0000259" key="4">
    <source>
        <dbReference type="SMART" id="SM01350"/>
    </source>
</evidence>
<dbReference type="EMBL" id="FQTU01000001">
    <property type="protein sequence ID" value="SHE29180.1"/>
    <property type="molecule type" value="Genomic_DNA"/>
</dbReference>
<proteinExistence type="inferred from homology"/>
<dbReference type="Proteomes" id="UP000184251">
    <property type="component" value="Unassembled WGS sequence"/>
</dbReference>
<dbReference type="Gene3D" id="1.10.1040.10">
    <property type="entry name" value="N-(1-d-carboxylethyl)-l-norvaline Dehydrogenase, domain 2"/>
    <property type="match status" value="1"/>
</dbReference>
<dbReference type="OrthoDB" id="9786703at2"/>
<keyword evidence="6" id="KW-1185">Reference proteome</keyword>
<name>A0A1M4SAG0_9FIRM</name>
<dbReference type="SMART" id="SM01350">
    <property type="entry name" value="6PGD"/>
    <property type="match status" value="1"/>
</dbReference>
<evidence type="ECO:0000313" key="5">
    <source>
        <dbReference type="EMBL" id="SHE29180.1"/>
    </source>
</evidence>
<dbReference type="Gene3D" id="3.40.50.720">
    <property type="entry name" value="NAD(P)-binding Rossmann-like Domain"/>
    <property type="match status" value="1"/>
</dbReference>
<dbReference type="PRINTS" id="PR00076">
    <property type="entry name" value="6PGDHDRGNASE"/>
</dbReference>
<dbReference type="NCBIfam" id="NF007161">
    <property type="entry name" value="PRK09599.1"/>
    <property type="match status" value="1"/>
</dbReference>
<dbReference type="Pfam" id="PF00393">
    <property type="entry name" value="6PGD"/>
    <property type="match status" value="1"/>
</dbReference>
<dbReference type="SUPFAM" id="SSF48179">
    <property type="entry name" value="6-phosphogluconate dehydrogenase C-terminal domain-like"/>
    <property type="match status" value="1"/>
</dbReference>
<dbReference type="InterPro" id="IPR008927">
    <property type="entry name" value="6-PGluconate_DH-like_C_sf"/>
</dbReference>
<keyword evidence="2" id="KW-0560">Oxidoreductase</keyword>
<dbReference type="GO" id="GO:0019521">
    <property type="term" value="P:D-gluconate metabolic process"/>
    <property type="evidence" value="ECO:0007669"/>
    <property type="project" value="UniProtKB-KW"/>
</dbReference>
<dbReference type="AlphaFoldDB" id="A0A1M4SAG0"/>
<dbReference type="RefSeq" id="WP_073269182.1">
    <property type="nucleotide sequence ID" value="NZ_FQTU01000001.1"/>
</dbReference>
<evidence type="ECO:0000256" key="1">
    <source>
        <dbReference type="ARBA" id="ARBA00008419"/>
    </source>
</evidence>
<organism evidence="5 6">
    <name type="scientific">Alkalibacter saccharofermentans DSM 14828</name>
    <dbReference type="NCBI Taxonomy" id="1120975"/>
    <lineage>
        <taxon>Bacteria</taxon>
        <taxon>Bacillati</taxon>
        <taxon>Bacillota</taxon>
        <taxon>Clostridia</taxon>
        <taxon>Eubacteriales</taxon>
        <taxon>Eubacteriaceae</taxon>
        <taxon>Alkalibacter</taxon>
    </lineage>
</organism>
<dbReference type="InterPro" id="IPR006183">
    <property type="entry name" value="Pgluconate_DH"/>
</dbReference>
<dbReference type="SUPFAM" id="SSF51735">
    <property type="entry name" value="NAD(P)-binding Rossmann-fold domains"/>
    <property type="match status" value="1"/>
</dbReference>
<evidence type="ECO:0000313" key="6">
    <source>
        <dbReference type="Proteomes" id="UP000184251"/>
    </source>
</evidence>
<dbReference type="STRING" id="1120975.SAMN02746064_00182"/>
<keyword evidence="3" id="KW-0311">Gluconate utilization</keyword>
<reference evidence="5 6" key="1">
    <citation type="submission" date="2016-11" db="EMBL/GenBank/DDBJ databases">
        <authorList>
            <person name="Jaros S."/>
            <person name="Januszkiewicz K."/>
            <person name="Wedrychowicz H."/>
        </authorList>
    </citation>
    <scope>NUCLEOTIDE SEQUENCE [LARGE SCALE GENOMIC DNA]</scope>
    <source>
        <strain evidence="5 6">DSM 14828</strain>
    </source>
</reference>
<dbReference type="PANTHER" id="PTHR11811">
    <property type="entry name" value="6-PHOSPHOGLUCONATE DEHYDROGENASE"/>
    <property type="match status" value="1"/>
</dbReference>
<sequence length="301" mass="33093">MKIGLIGLGKMGYPLALNLRDNGYEVVAYNRSPEKTENIINEGVEGAFSLSELAEKLEDKKIFWMMLPAGDPIDDMIEQLIPYVSKGDILIDGGNSHFEDTKIRHSYLKEKGISYIDIGTSGGVEGARNGACMMVGGDFETVSALEKAFTDICVTDGYAYVGASGSGHYVKMVHNGIEYGMMQAIGEGFEVLSESEYDIDFAKVAKLWQNGSVIRGWLMELTEQVFLDHKENLEDIEGIINASGEGLWTVEEALRLGVPVPVIASSLFTRYRSQQKDTFSGKLLAGLRFQFGGHAMKTKDD</sequence>
<feature type="domain" description="6-phosphogluconate dehydrogenase C-terminal" evidence="4">
    <location>
        <begin position="167"/>
        <end position="301"/>
    </location>
</feature>
<comment type="similarity">
    <text evidence="1">Belongs to the 6-phosphogluconate dehydrogenase family.</text>
</comment>
<evidence type="ECO:0000256" key="3">
    <source>
        <dbReference type="ARBA" id="ARBA00023064"/>
    </source>
</evidence>
<dbReference type="InterPro" id="IPR036291">
    <property type="entry name" value="NAD(P)-bd_dom_sf"/>
</dbReference>
<accession>A0A1M4SAG0</accession>
<dbReference type="InterPro" id="IPR006114">
    <property type="entry name" value="6PGDH_C"/>
</dbReference>
<evidence type="ECO:0000256" key="2">
    <source>
        <dbReference type="ARBA" id="ARBA00023002"/>
    </source>
</evidence>
<dbReference type="InterPro" id="IPR013328">
    <property type="entry name" value="6PGD_dom2"/>
</dbReference>
<gene>
    <name evidence="5" type="ORF">SAMN02746064_00182</name>
</gene>
<dbReference type="InterPro" id="IPR004849">
    <property type="entry name" value="6DGDH_YqeC"/>
</dbReference>
<dbReference type="NCBIfam" id="TIGR00872">
    <property type="entry name" value="gnd_rel"/>
    <property type="match status" value="1"/>
</dbReference>
<dbReference type="InterPro" id="IPR006115">
    <property type="entry name" value="6PGDH_NADP-bd"/>
</dbReference>
<protein>
    <submittedName>
        <fullName evidence="5">6-phosphogluconate dehydrogenase (Decarboxylating)</fullName>
    </submittedName>
</protein>
<dbReference type="Pfam" id="PF03446">
    <property type="entry name" value="NAD_binding_2"/>
    <property type="match status" value="1"/>
</dbReference>
<dbReference type="GO" id="GO:0004616">
    <property type="term" value="F:phosphogluconate dehydrogenase (decarboxylating) activity"/>
    <property type="evidence" value="ECO:0007669"/>
    <property type="project" value="InterPro"/>
</dbReference>
<dbReference type="GO" id="GO:0050661">
    <property type="term" value="F:NADP binding"/>
    <property type="evidence" value="ECO:0007669"/>
    <property type="project" value="InterPro"/>
</dbReference>